<dbReference type="AlphaFoldDB" id="A0AA88ATX5"/>
<proteinExistence type="predicted"/>
<accession>A0AA88ATX5</accession>
<gene>
    <name evidence="2" type="ORF">TIFTF001_020360</name>
</gene>
<feature type="region of interest" description="Disordered" evidence="1">
    <location>
        <begin position="16"/>
        <end position="39"/>
    </location>
</feature>
<reference evidence="2" key="1">
    <citation type="submission" date="2023-07" db="EMBL/GenBank/DDBJ databases">
        <title>draft genome sequence of fig (Ficus carica).</title>
        <authorList>
            <person name="Takahashi T."/>
            <person name="Nishimura K."/>
        </authorList>
    </citation>
    <scope>NUCLEOTIDE SEQUENCE</scope>
</reference>
<evidence type="ECO:0000313" key="3">
    <source>
        <dbReference type="Proteomes" id="UP001187192"/>
    </source>
</evidence>
<evidence type="ECO:0000313" key="2">
    <source>
        <dbReference type="EMBL" id="GMN51196.1"/>
    </source>
</evidence>
<dbReference type="EMBL" id="BTGU01000036">
    <property type="protein sequence ID" value="GMN51196.1"/>
    <property type="molecule type" value="Genomic_DNA"/>
</dbReference>
<comment type="caution">
    <text evidence="2">The sequence shown here is derived from an EMBL/GenBank/DDBJ whole genome shotgun (WGS) entry which is preliminary data.</text>
</comment>
<evidence type="ECO:0000256" key="1">
    <source>
        <dbReference type="SAM" id="MobiDB-lite"/>
    </source>
</evidence>
<sequence>MPHLLSLSGVADGLLKGRQNYGSHRSSEEASVARSPRWARRRGTNLRGNLCRNLQRRASRSSMVGSQLDDCHSGLDGEEIRHWAYG</sequence>
<name>A0AA88ATX5_FICCA</name>
<protein>
    <submittedName>
        <fullName evidence="2">Uncharacterized protein</fullName>
    </submittedName>
</protein>
<keyword evidence="3" id="KW-1185">Reference proteome</keyword>
<organism evidence="2 3">
    <name type="scientific">Ficus carica</name>
    <name type="common">Common fig</name>
    <dbReference type="NCBI Taxonomy" id="3494"/>
    <lineage>
        <taxon>Eukaryota</taxon>
        <taxon>Viridiplantae</taxon>
        <taxon>Streptophyta</taxon>
        <taxon>Embryophyta</taxon>
        <taxon>Tracheophyta</taxon>
        <taxon>Spermatophyta</taxon>
        <taxon>Magnoliopsida</taxon>
        <taxon>eudicotyledons</taxon>
        <taxon>Gunneridae</taxon>
        <taxon>Pentapetalae</taxon>
        <taxon>rosids</taxon>
        <taxon>fabids</taxon>
        <taxon>Rosales</taxon>
        <taxon>Moraceae</taxon>
        <taxon>Ficeae</taxon>
        <taxon>Ficus</taxon>
    </lineage>
</organism>
<dbReference type="Proteomes" id="UP001187192">
    <property type="component" value="Unassembled WGS sequence"/>
</dbReference>